<sequence>MAVPAIVRPLQVDSSPKISLENTIGTEVAFYPASYLIIFE</sequence>
<evidence type="ECO:0000313" key="1">
    <source>
        <dbReference type="EMBL" id="VEL31196.1"/>
    </source>
</evidence>
<dbReference type="Proteomes" id="UP000784294">
    <property type="component" value="Unassembled WGS sequence"/>
</dbReference>
<name>A0A3S5AJU5_9PLAT</name>
<protein>
    <submittedName>
        <fullName evidence="1">Uncharacterized protein</fullName>
    </submittedName>
</protein>
<comment type="caution">
    <text evidence="1">The sequence shown here is derived from an EMBL/GenBank/DDBJ whole genome shotgun (WGS) entry which is preliminary data.</text>
</comment>
<evidence type="ECO:0000313" key="2">
    <source>
        <dbReference type="Proteomes" id="UP000784294"/>
    </source>
</evidence>
<accession>A0A3S5AJU5</accession>
<proteinExistence type="predicted"/>
<gene>
    <name evidence="1" type="ORF">PXEA_LOCUS24636</name>
</gene>
<organism evidence="1 2">
    <name type="scientific">Protopolystoma xenopodis</name>
    <dbReference type="NCBI Taxonomy" id="117903"/>
    <lineage>
        <taxon>Eukaryota</taxon>
        <taxon>Metazoa</taxon>
        <taxon>Spiralia</taxon>
        <taxon>Lophotrochozoa</taxon>
        <taxon>Platyhelminthes</taxon>
        <taxon>Monogenea</taxon>
        <taxon>Polyopisthocotylea</taxon>
        <taxon>Polystomatidea</taxon>
        <taxon>Polystomatidae</taxon>
        <taxon>Protopolystoma</taxon>
    </lineage>
</organism>
<keyword evidence="2" id="KW-1185">Reference proteome</keyword>
<dbReference type="EMBL" id="CAAALY010119706">
    <property type="protein sequence ID" value="VEL31196.1"/>
    <property type="molecule type" value="Genomic_DNA"/>
</dbReference>
<reference evidence="1" key="1">
    <citation type="submission" date="2018-11" db="EMBL/GenBank/DDBJ databases">
        <authorList>
            <consortium name="Pathogen Informatics"/>
        </authorList>
    </citation>
    <scope>NUCLEOTIDE SEQUENCE</scope>
</reference>
<dbReference type="AlphaFoldDB" id="A0A3S5AJU5"/>